<evidence type="ECO:0000259" key="18">
    <source>
        <dbReference type="Pfam" id="PF00905"/>
    </source>
</evidence>
<keyword evidence="12" id="KW-0511">Multifunctional enzyme</keyword>
<dbReference type="AlphaFoldDB" id="A0A365KLM3"/>
<dbReference type="RefSeq" id="WP_112224624.1">
    <property type="nucleotide sequence ID" value="NZ_CP047673.1"/>
</dbReference>
<evidence type="ECO:0000256" key="3">
    <source>
        <dbReference type="ARBA" id="ARBA00022670"/>
    </source>
</evidence>
<evidence type="ECO:0000256" key="17">
    <source>
        <dbReference type="SAM" id="Phobius"/>
    </source>
</evidence>
<evidence type="ECO:0000256" key="4">
    <source>
        <dbReference type="ARBA" id="ARBA00022676"/>
    </source>
</evidence>
<dbReference type="InterPro" id="IPR023346">
    <property type="entry name" value="Lysozyme-like_dom_sf"/>
</dbReference>
<evidence type="ECO:0000313" key="21">
    <source>
        <dbReference type="Proteomes" id="UP000251002"/>
    </source>
</evidence>
<feature type="transmembrane region" description="Helical" evidence="17">
    <location>
        <begin position="34"/>
        <end position="62"/>
    </location>
</feature>
<evidence type="ECO:0000256" key="10">
    <source>
        <dbReference type="ARBA" id="ARBA00022989"/>
    </source>
</evidence>
<keyword evidence="21" id="KW-1185">Reference proteome</keyword>
<dbReference type="Gene3D" id="3.40.710.10">
    <property type="entry name" value="DD-peptidase/beta-lactamase superfamily"/>
    <property type="match status" value="1"/>
</dbReference>
<dbReference type="Proteomes" id="UP000251002">
    <property type="component" value="Unassembled WGS sequence"/>
</dbReference>
<proteinExistence type="predicted"/>
<evidence type="ECO:0000256" key="2">
    <source>
        <dbReference type="ARBA" id="ARBA00022645"/>
    </source>
</evidence>
<comment type="catalytic activity">
    <reaction evidence="14">
        <text>Preferential cleavage: (Ac)2-L-Lys-D-Ala-|-D-Ala. Also transpeptidation of peptidyl-alanyl moieties that are N-acyl substituents of D-alanine.</text>
        <dbReference type="EC" id="3.4.16.4"/>
    </reaction>
</comment>
<dbReference type="GO" id="GO:0009252">
    <property type="term" value="P:peptidoglycan biosynthetic process"/>
    <property type="evidence" value="ECO:0007669"/>
    <property type="project" value="UniProtKB-KW"/>
</dbReference>
<dbReference type="Pfam" id="PF00905">
    <property type="entry name" value="Transpeptidase"/>
    <property type="match status" value="1"/>
</dbReference>
<accession>A0A365KLM3</accession>
<feature type="compositionally biased region" description="Acidic residues" evidence="16">
    <location>
        <begin position="944"/>
        <end position="997"/>
    </location>
</feature>
<dbReference type="GO" id="GO:0008360">
    <property type="term" value="P:regulation of cell shape"/>
    <property type="evidence" value="ECO:0007669"/>
    <property type="project" value="UniProtKB-KW"/>
</dbReference>
<dbReference type="PANTHER" id="PTHR32282:SF32">
    <property type="entry name" value="PENICILLIN-BINDING PROTEIN 2A"/>
    <property type="match status" value="1"/>
</dbReference>
<evidence type="ECO:0000256" key="1">
    <source>
        <dbReference type="ARBA" id="ARBA00022475"/>
    </source>
</evidence>
<keyword evidence="13" id="KW-0961">Cell wall biogenesis/degradation</keyword>
<keyword evidence="9" id="KW-0573">Peptidoglycan synthesis</keyword>
<dbReference type="SUPFAM" id="SSF56601">
    <property type="entry name" value="beta-lactamase/transpeptidase-like"/>
    <property type="match status" value="1"/>
</dbReference>
<organism evidence="20 21">
    <name type="scientific">Planococcus halotolerans</name>
    <dbReference type="NCBI Taxonomy" id="2233542"/>
    <lineage>
        <taxon>Bacteria</taxon>
        <taxon>Bacillati</taxon>
        <taxon>Bacillota</taxon>
        <taxon>Bacilli</taxon>
        <taxon>Bacillales</taxon>
        <taxon>Caryophanaceae</taxon>
        <taxon>Planococcus</taxon>
    </lineage>
</organism>
<dbReference type="Gene3D" id="2.60.40.10">
    <property type="entry name" value="Immunoglobulins"/>
    <property type="match status" value="1"/>
</dbReference>
<keyword evidence="1" id="KW-1003">Cell membrane</keyword>
<keyword evidence="5 20" id="KW-0808">Transferase</keyword>
<sequence>MRERLKYWQQKSEDTYHKWRSTKWAKGLNITTGVLWNLAILLAIILVVGGVFAASVGAGYFASLVDEEQLRTESEMRGEVYAYEETSEIFFSDDQYLGKLRTDLEREETKLNEVSEYAINAVLATEDEYFEEHDGIVPKAIFRGLFQDVSNADSQTGGSTLTQQLIKNQILTNEVSYERKAKEILLAMRLEKFMDKDEIMEAYLNIIPYGRNSAGTNIAGIETAANGIFNVEASELNLPQAAFIAGIPKAPFRYTPYSSGGGVKEPEYLEFGIDRMKTVLFRMLETEYITEEEYNEAIAYDITKDFRTDETRSYERYPHITTEVEKRATRIVMDILAEEAGIDPATLEENDKLFEEYEILADRAVRSRGYRIHSSIDKELYEAQQKAKDAYESYGPTLTKTIVNAEGQEEEVPMPVQVGSTTIENDTGRILSFVGGRDHEISNFNYASQAYRSIGSTAKPLLVYAPAIEYGKIGAGSPVVDVKFEIIDNDGTPWGPSNFIASSEQGIMPARDALAQSQNLPAVRLFAQIQNQMPIDYLMNNGLTAVDESDNGNVTAALGAGVEATTEELANAYATLANGGTFAKASMIDRIEDAEGNVVYEQKVETKEVYTPQTSYVITDMMRDVFDGQRGTANRANNQLKFSSDFAGKTGTSQETRDVWLVGYNPNVTMSVWLGYDQEKNSLDIMRNSNLQPSTRVNQVWASLMNASYDVDPEFFGTQETFKAPEGVVSRSFCGISGLAPSDGCSGSLVRSDLFNANVMVPSKADDSLTTGKFTTINGKRYAALSSTPAEFISGGGVGVSEDFIDRILAPFGGDPSKLFPSDSRFSNVVSSTSFDADEAAPSGVQATLDGRSLSWSNSSSNDVIGYRVYRNTGGANSRVASISESESNSFTVPGPGSYYVVAVDITGRESSNSNAVSIDAPEPVEEEPSDTPAPPPATPPATEPDEPEEPEEPADPPAEPEEPEEPEEPLEPTDPPDEPVDPPVEPEEPEDIDDAA</sequence>
<dbReference type="InterPro" id="IPR050396">
    <property type="entry name" value="Glycosyltr_51/Transpeptidase"/>
</dbReference>
<evidence type="ECO:0000256" key="14">
    <source>
        <dbReference type="ARBA" id="ARBA00034000"/>
    </source>
</evidence>
<keyword evidence="3" id="KW-0645">Protease</keyword>
<evidence type="ECO:0000256" key="7">
    <source>
        <dbReference type="ARBA" id="ARBA00022801"/>
    </source>
</evidence>
<dbReference type="PANTHER" id="PTHR32282">
    <property type="entry name" value="BINDING PROTEIN TRANSPEPTIDASE, PUTATIVE-RELATED"/>
    <property type="match status" value="1"/>
</dbReference>
<evidence type="ECO:0000256" key="6">
    <source>
        <dbReference type="ARBA" id="ARBA00022692"/>
    </source>
</evidence>
<dbReference type="InterPro" id="IPR013783">
    <property type="entry name" value="Ig-like_fold"/>
</dbReference>
<name>A0A365KLM3_9BACL</name>
<keyword evidence="4" id="KW-0328">Glycosyltransferase</keyword>
<dbReference type="SUPFAM" id="SSF53955">
    <property type="entry name" value="Lysozyme-like"/>
    <property type="match status" value="1"/>
</dbReference>
<evidence type="ECO:0000256" key="9">
    <source>
        <dbReference type="ARBA" id="ARBA00022984"/>
    </source>
</evidence>
<reference evidence="20 21" key="1">
    <citation type="submission" date="2018-06" db="EMBL/GenBank/DDBJ databases">
        <title>The draft genome sequences of strains SCU63 and S1.</title>
        <authorList>
            <person name="Gan L."/>
        </authorList>
    </citation>
    <scope>NUCLEOTIDE SEQUENCE [LARGE SCALE GENOMIC DNA]</scope>
    <source>
        <strain evidence="20 21">SCU63</strain>
    </source>
</reference>
<dbReference type="GO" id="GO:0030288">
    <property type="term" value="C:outer membrane-bounded periplasmic space"/>
    <property type="evidence" value="ECO:0007669"/>
    <property type="project" value="TreeGrafter"/>
</dbReference>
<comment type="caution">
    <text evidence="20">The sequence shown here is derived from an EMBL/GenBank/DDBJ whole genome shotgun (WGS) entry which is preliminary data.</text>
</comment>
<keyword evidence="10 17" id="KW-1133">Transmembrane helix</keyword>
<comment type="catalytic activity">
    <reaction evidence="15">
        <text>[GlcNAc-(1-&gt;4)-Mur2Ac(oyl-L-Ala-gamma-D-Glu-L-Lys-D-Ala-D-Ala)](n)-di-trans,octa-cis-undecaprenyl diphosphate + beta-D-GlcNAc-(1-&gt;4)-Mur2Ac(oyl-L-Ala-gamma-D-Glu-L-Lys-D-Ala-D-Ala)-di-trans,octa-cis-undecaprenyl diphosphate = [GlcNAc-(1-&gt;4)-Mur2Ac(oyl-L-Ala-gamma-D-Glu-L-Lys-D-Ala-D-Ala)](n+1)-di-trans,octa-cis-undecaprenyl diphosphate + di-trans,octa-cis-undecaprenyl diphosphate + H(+)</text>
        <dbReference type="Rhea" id="RHEA:23708"/>
        <dbReference type="Rhea" id="RHEA-COMP:9602"/>
        <dbReference type="Rhea" id="RHEA-COMP:9603"/>
        <dbReference type="ChEBI" id="CHEBI:15378"/>
        <dbReference type="ChEBI" id="CHEBI:58405"/>
        <dbReference type="ChEBI" id="CHEBI:60033"/>
        <dbReference type="ChEBI" id="CHEBI:78435"/>
        <dbReference type="EC" id="2.4.99.28"/>
    </reaction>
</comment>
<feature type="compositionally biased region" description="Pro residues" evidence="16">
    <location>
        <begin position="932"/>
        <end position="943"/>
    </location>
</feature>
<dbReference type="InterPro" id="IPR012338">
    <property type="entry name" value="Beta-lactam/transpept-like"/>
</dbReference>
<evidence type="ECO:0000256" key="13">
    <source>
        <dbReference type="ARBA" id="ARBA00023316"/>
    </source>
</evidence>
<dbReference type="GO" id="GO:0006508">
    <property type="term" value="P:proteolysis"/>
    <property type="evidence" value="ECO:0007669"/>
    <property type="project" value="UniProtKB-KW"/>
</dbReference>
<evidence type="ECO:0000313" key="20">
    <source>
        <dbReference type="EMBL" id="RAZ74058.1"/>
    </source>
</evidence>
<dbReference type="GO" id="GO:0008658">
    <property type="term" value="F:penicillin binding"/>
    <property type="evidence" value="ECO:0007669"/>
    <property type="project" value="InterPro"/>
</dbReference>
<evidence type="ECO:0000256" key="16">
    <source>
        <dbReference type="SAM" id="MobiDB-lite"/>
    </source>
</evidence>
<dbReference type="Gene3D" id="3.90.1310.40">
    <property type="match status" value="1"/>
</dbReference>
<dbReference type="EMBL" id="QLZR01000008">
    <property type="protein sequence ID" value="RAZ74058.1"/>
    <property type="molecule type" value="Genomic_DNA"/>
</dbReference>
<keyword evidence="11 17" id="KW-0472">Membrane</keyword>
<evidence type="ECO:0000256" key="8">
    <source>
        <dbReference type="ARBA" id="ARBA00022960"/>
    </source>
</evidence>
<dbReference type="GO" id="GO:0071555">
    <property type="term" value="P:cell wall organization"/>
    <property type="evidence" value="ECO:0007669"/>
    <property type="project" value="UniProtKB-KW"/>
</dbReference>
<evidence type="ECO:0000256" key="11">
    <source>
        <dbReference type="ARBA" id="ARBA00023136"/>
    </source>
</evidence>
<evidence type="ECO:0000256" key="15">
    <source>
        <dbReference type="ARBA" id="ARBA00049902"/>
    </source>
</evidence>
<gene>
    <name evidence="20" type="ORF">DP120_15870</name>
</gene>
<dbReference type="InterPro" id="IPR036950">
    <property type="entry name" value="PBP_transglycosylase"/>
</dbReference>
<evidence type="ECO:0000259" key="19">
    <source>
        <dbReference type="Pfam" id="PF00912"/>
    </source>
</evidence>
<dbReference type="InterPro" id="IPR001460">
    <property type="entry name" value="PCN-bd_Tpept"/>
</dbReference>
<feature type="region of interest" description="Disordered" evidence="16">
    <location>
        <begin position="912"/>
        <end position="997"/>
    </location>
</feature>
<dbReference type="Gene3D" id="1.10.3810.10">
    <property type="entry name" value="Biosynthetic peptidoglycan transglycosylase-like"/>
    <property type="match status" value="1"/>
</dbReference>
<feature type="domain" description="Penicillin-binding protein transpeptidase" evidence="18">
    <location>
        <begin position="423"/>
        <end position="674"/>
    </location>
</feature>
<keyword evidence="6 17" id="KW-0812">Transmembrane</keyword>
<dbReference type="GO" id="GO:0009002">
    <property type="term" value="F:serine-type D-Ala-D-Ala carboxypeptidase activity"/>
    <property type="evidence" value="ECO:0007669"/>
    <property type="project" value="UniProtKB-EC"/>
</dbReference>
<keyword evidence="2" id="KW-0121">Carboxypeptidase</keyword>
<keyword evidence="7" id="KW-0378">Hydrolase</keyword>
<dbReference type="InterPro" id="IPR001264">
    <property type="entry name" value="Glyco_trans_51"/>
</dbReference>
<evidence type="ECO:0000256" key="5">
    <source>
        <dbReference type="ARBA" id="ARBA00022679"/>
    </source>
</evidence>
<evidence type="ECO:0000256" key="12">
    <source>
        <dbReference type="ARBA" id="ARBA00023268"/>
    </source>
</evidence>
<keyword evidence="8" id="KW-0133">Cell shape</keyword>
<protein>
    <submittedName>
        <fullName evidence="20">Peptidoglycan glycosyltransferase</fullName>
    </submittedName>
</protein>
<dbReference type="GO" id="GO:0008955">
    <property type="term" value="F:peptidoglycan glycosyltransferase activity"/>
    <property type="evidence" value="ECO:0007669"/>
    <property type="project" value="UniProtKB-EC"/>
</dbReference>
<feature type="domain" description="Glycosyl transferase family 51" evidence="19">
    <location>
        <begin position="95"/>
        <end position="283"/>
    </location>
</feature>
<dbReference type="Pfam" id="PF00912">
    <property type="entry name" value="Transgly"/>
    <property type="match status" value="1"/>
</dbReference>